<name>A0A895YGG2_9ACTN</name>
<keyword evidence="2" id="KW-1185">Reference proteome</keyword>
<evidence type="ECO:0000313" key="1">
    <source>
        <dbReference type="EMBL" id="QSB14589.1"/>
    </source>
</evidence>
<gene>
    <name evidence="1" type="ORF">JQS43_24475</name>
</gene>
<dbReference type="Proteomes" id="UP000662857">
    <property type="component" value="Chromosome"/>
</dbReference>
<dbReference type="KEGG" id="nhy:JQS43_24475"/>
<sequence length="520" mass="57409">MIDTDTDADELPQIRLGDAASTIRTLTQTIADGILPDVYVTNGALVGLSQVSGDVDTAGDGSPLPVRAETLSVDSLTRLLAHHTHTFRRQTKDDGSTADVPWLPPARVLASILSRRWWPGVRPLYGVVGSPVLRPDGSLLQSPGYDEPTGLYLAPKVTVPTIPTRPSRGEVIAARRFVLREFLGDFPWVAEADKANYVGLLVAQILRPYLRTITPFGMVSATTQSSGKTLLTEGIGLLYGQNTPTWGRDDAELRKVITAMLGSAAAVIVWDNLKEGTAIDSPVLAQLLTSPSWSDRTLGSNRTFTAANDRLWLATGNNLRIGGDMATRTVLVRLDPKMPRPELRTNFTIPNLDQWIKDPDNRVTLLRHLLILAVDWIAHGAPRSTHTMRQFTTWAAATGGFLNHHGIRGFLDNAEVVRELDDEDEEWVVFLARWAELYGDRELTANELRVAAEIDYLNGKPVDRWDGRFITDDAGRLPTVKSLGRRLRGQIGRPHGDYALTCRKDSHRRCQVWSVVKVSS</sequence>
<accession>A0A895YGG2</accession>
<dbReference type="AlphaFoldDB" id="A0A895YGG2"/>
<proteinExistence type="predicted"/>
<protein>
    <submittedName>
        <fullName evidence="1">Uncharacterized protein</fullName>
    </submittedName>
</protein>
<reference evidence="1" key="1">
    <citation type="submission" date="2021-02" db="EMBL/GenBank/DDBJ databases">
        <title>Natrosporangium hydrolyticum gen. nov., sp. nov, a haloalkaliphilic actinobacterium from a soda solonchak soil.</title>
        <authorList>
            <person name="Sorokin D.Y."/>
            <person name="Khijniak T.V."/>
            <person name="Zakharycheva A.P."/>
            <person name="Boueva O.V."/>
            <person name="Ariskina E.V."/>
            <person name="Hahnke R.L."/>
            <person name="Bunk B."/>
            <person name="Sproer C."/>
            <person name="Schumann P."/>
            <person name="Evtushenko L.I."/>
            <person name="Kublanov I.V."/>
        </authorList>
    </citation>
    <scope>NUCLEOTIDE SEQUENCE</scope>
    <source>
        <strain evidence="1">DSM 106523</strain>
    </source>
</reference>
<evidence type="ECO:0000313" key="2">
    <source>
        <dbReference type="Proteomes" id="UP000662857"/>
    </source>
</evidence>
<dbReference type="EMBL" id="CP070499">
    <property type="protein sequence ID" value="QSB14589.1"/>
    <property type="molecule type" value="Genomic_DNA"/>
</dbReference>
<dbReference type="RefSeq" id="WP_239676731.1">
    <property type="nucleotide sequence ID" value="NZ_CP070499.1"/>
</dbReference>
<organism evidence="1 2">
    <name type="scientific">Natronosporangium hydrolyticum</name>
    <dbReference type="NCBI Taxonomy" id="2811111"/>
    <lineage>
        <taxon>Bacteria</taxon>
        <taxon>Bacillati</taxon>
        <taxon>Actinomycetota</taxon>
        <taxon>Actinomycetes</taxon>
        <taxon>Micromonosporales</taxon>
        <taxon>Micromonosporaceae</taxon>
        <taxon>Natronosporangium</taxon>
    </lineage>
</organism>